<protein>
    <submittedName>
        <fullName evidence="2">Uncharacterized protein</fullName>
    </submittedName>
</protein>
<dbReference type="EMBL" id="MTKT01001810">
    <property type="protein sequence ID" value="OWM83860.1"/>
    <property type="molecule type" value="Genomic_DNA"/>
</dbReference>
<gene>
    <name evidence="2" type="ORF">CDL15_Pgr004291</name>
</gene>
<evidence type="ECO:0000313" key="2">
    <source>
        <dbReference type="EMBL" id="OWM83860.1"/>
    </source>
</evidence>
<accession>A0A218XGI1</accession>
<organism evidence="2 3">
    <name type="scientific">Punica granatum</name>
    <name type="common">Pomegranate</name>
    <dbReference type="NCBI Taxonomy" id="22663"/>
    <lineage>
        <taxon>Eukaryota</taxon>
        <taxon>Viridiplantae</taxon>
        <taxon>Streptophyta</taxon>
        <taxon>Embryophyta</taxon>
        <taxon>Tracheophyta</taxon>
        <taxon>Spermatophyta</taxon>
        <taxon>Magnoliopsida</taxon>
        <taxon>eudicotyledons</taxon>
        <taxon>Gunneridae</taxon>
        <taxon>Pentapetalae</taxon>
        <taxon>rosids</taxon>
        <taxon>malvids</taxon>
        <taxon>Myrtales</taxon>
        <taxon>Lythraceae</taxon>
        <taxon>Punica</taxon>
    </lineage>
</organism>
<proteinExistence type="predicted"/>
<comment type="caution">
    <text evidence="2">The sequence shown here is derived from an EMBL/GenBank/DDBJ whole genome shotgun (WGS) entry which is preliminary data.</text>
</comment>
<evidence type="ECO:0000313" key="3">
    <source>
        <dbReference type="Proteomes" id="UP000197138"/>
    </source>
</evidence>
<feature type="region of interest" description="Disordered" evidence="1">
    <location>
        <begin position="35"/>
        <end position="57"/>
    </location>
</feature>
<sequence>MAVDGPFCTGVLNRPYPHALRVGATLSALIDSSSPSAFDGSRAQGVHAPDLQSHSSAPILSNSSLLTLSRQNSCAFLP</sequence>
<evidence type="ECO:0000256" key="1">
    <source>
        <dbReference type="SAM" id="MobiDB-lite"/>
    </source>
</evidence>
<name>A0A218XGI1_PUNGR</name>
<dbReference type="AlphaFoldDB" id="A0A218XGI1"/>
<reference evidence="3" key="1">
    <citation type="journal article" date="2017" name="Plant J.">
        <title>The pomegranate (Punica granatum L.) genome and the genomics of punicalagin biosynthesis.</title>
        <authorList>
            <person name="Qin G."/>
            <person name="Xu C."/>
            <person name="Ming R."/>
            <person name="Tang H."/>
            <person name="Guyot R."/>
            <person name="Kramer E.M."/>
            <person name="Hu Y."/>
            <person name="Yi X."/>
            <person name="Qi Y."/>
            <person name="Xu X."/>
            <person name="Gao Z."/>
            <person name="Pan H."/>
            <person name="Jian J."/>
            <person name="Tian Y."/>
            <person name="Yue Z."/>
            <person name="Xu Y."/>
        </authorList>
    </citation>
    <scope>NUCLEOTIDE SEQUENCE [LARGE SCALE GENOMIC DNA]</scope>
    <source>
        <strain evidence="3">cv. Dabenzi</strain>
    </source>
</reference>
<dbReference type="Proteomes" id="UP000197138">
    <property type="component" value="Unassembled WGS sequence"/>
</dbReference>